<evidence type="ECO:0000313" key="1">
    <source>
        <dbReference type="EMBL" id="KIN98152.1"/>
    </source>
</evidence>
<dbReference type="InParanoid" id="A0A0C3IMH6"/>
<keyword evidence="2" id="KW-1185">Reference proteome</keyword>
<evidence type="ECO:0000313" key="2">
    <source>
        <dbReference type="Proteomes" id="UP000054217"/>
    </source>
</evidence>
<name>A0A0C3IMH6_PISTI</name>
<accession>A0A0C3IMH6</accession>
<dbReference type="AlphaFoldDB" id="A0A0C3IMH6"/>
<gene>
    <name evidence="1" type="ORF">M404DRAFT_1005516</name>
</gene>
<reference evidence="1 2" key="1">
    <citation type="submission" date="2014-04" db="EMBL/GenBank/DDBJ databases">
        <authorList>
            <consortium name="DOE Joint Genome Institute"/>
            <person name="Kuo A."/>
            <person name="Kohler A."/>
            <person name="Costa M.D."/>
            <person name="Nagy L.G."/>
            <person name="Floudas D."/>
            <person name="Copeland A."/>
            <person name="Barry K.W."/>
            <person name="Cichocki N."/>
            <person name="Veneault-Fourrey C."/>
            <person name="LaButti K."/>
            <person name="Lindquist E.A."/>
            <person name="Lipzen A."/>
            <person name="Lundell T."/>
            <person name="Morin E."/>
            <person name="Murat C."/>
            <person name="Sun H."/>
            <person name="Tunlid A."/>
            <person name="Henrissat B."/>
            <person name="Grigoriev I.V."/>
            <person name="Hibbett D.S."/>
            <person name="Martin F."/>
            <person name="Nordberg H.P."/>
            <person name="Cantor M.N."/>
            <person name="Hua S.X."/>
        </authorList>
    </citation>
    <scope>NUCLEOTIDE SEQUENCE [LARGE SCALE GENOMIC DNA]</scope>
    <source>
        <strain evidence="1 2">Marx 270</strain>
    </source>
</reference>
<organism evidence="1 2">
    <name type="scientific">Pisolithus tinctorius Marx 270</name>
    <dbReference type="NCBI Taxonomy" id="870435"/>
    <lineage>
        <taxon>Eukaryota</taxon>
        <taxon>Fungi</taxon>
        <taxon>Dikarya</taxon>
        <taxon>Basidiomycota</taxon>
        <taxon>Agaricomycotina</taxon>
        <taxon>Agaricomycetes</taxon>
        <taxon>Agaricomycetidae</taxon>
        <taxon>Boletales</taxon>
        <taxon>Sclerodermatineae</taxon>
        <taxon>Pisolithaceae</taxon>
        <taxon>Pisolithus</taxon>
    </lineage>
</organism>
<dbReference type="Proteomes" id="UP000054217">
    <property type="component" value="Unassembled WGS sequence"/>
</dbReference>
<proteinExistence type="predicted"/>
<protein>
    <submittedName>
        <fullName evidence="1">Uncharacterized protein</fullName>
    </submittedName>
</protein>
<reference evidence="2" key="2">
    <citation type="submission" date="2015-01" db="EMBL/GenBank/DDBJ databases">
        <title>Evolutionary Origins and Diversification of the Mycorrhizal Mutualists.</title>
        <authorList>
            <consortium name="DOE Joint Genome Institute"/>
            <consortium name="Mycorrhizal Genomics Consortium"/>
            <person name="Kohler A."/>
            <person name="Kuo A."/>
            <person name="Nagy L.G."/>
            <person name="Floudas D."/>
            <person name="Copeland A."/>
            <person name="Barry K.W."/>
            <person name="Cichocki N."/>
            <person name="Veneault-Fourrey C."/>
            <person name="LaButti K."/>
            <person name="Lindquist E.A."/>
            <person name="Lipzen A."/>
            <person name="Lundell T."/>
            <person name="Morin E."/>
            <person name="Murat C."/>
            <person name="Riley R."/>
            <person name="Ohm R."/>
            <person name="Sun H."/>
            <person name="Tunlid A."/>
            <person name="Henrissat B."/>
            <person name="Grigoriev I.V."/>
            <person name="Hibbett D.S."/>
            <person name="Martin F."/>
        </authorList>
    </citation>
    <scope>NUCLEOTIDE SEQUENCE [LARGE SCALE GENOMIC DNA]</scope>
    <source>
        <strain evidence="2">Marx 270</strain>
    </source>
</reference>
<sequence>MDSTDDLSHKRVEPKRCLPWQNDRDHAPYNLARALCDRFQKDREINDVGEAIALLRATLNYTLTSRKLQSALLTWLTCSLFVEQT</sequence>
<dbReference type="EMBL" id="KN832018">
    <property type="protein sequence ID" value="KIN98152.1"/>
    <property type="molecule type" value="Genomic_DNA"/>
</dbReference>
<dbReference type="HOGENOM" id="CLU_2513578_0_0_1"/>